<gene>
    <name evidence="3" type="ORF">GCM10022388_24230</name>
</gene>
<dbReference type="SUPFAM" id="SSF52833">
    <property type="entry name" value="Thioredoxin-like"/>
    <property type="match status" value="1"/>
</dbReference>
<proteinExistence type="predicted"/>
<evidence type="ECO:0000313" key="4">
    <source>
        <dbReference type="Proteomes" id="UP001500426"/>
    </source>
</evidence>
<sequence length="124" mass="14090">MGIIFKTLNYLKTLKMKKILLLLFFFTAFIPSQLHAQETSKKAIIVYGSDDCHHCIDTKAYLKKNNIEFVFFDIDKNAVALKEMLAKLKNAGISTSNLGIPVIDKQGIIFTNNGVFEEFLKKLN</sequence>
<dbReference type="CDD" id="cd02976">
    <property type="entry name" value="NrdH"/>
    <property type="match status" value="1"/>
</dbReference>
<organism evidence="3 4">
    <name type="scientific">Flavobacterium chungnamense</name>
    <dbReference type="NCBI Taxonomy" id="706182"/>
    <lineage>
        <taxon>Bacteria</taxon>
        <taxon>Pseudomonadati</taxon>
        <taxon>Bacteroidota</taxon>
        <taxon>Flavobacteriia</taxon>
        <taxon>Flavobacteriales</taxon>
        <taxon>Flavobacteriaceae</taxon>
        <taxon>Flavobacterium</taxon>
    </lineage>
</organism>
<evidence type="ECO:0000256" key="1">
    <source>
        <dbReference type="SAM" id="SignalP"/>
    </source>
</evidence>
<keyword evidence="1" id="KW-0732">Signal</keyword>
<comment type="caution">
    <text evidence="3">The sequence shown here is derived from an EMBL/GenBank/DDBJ whole genome shotgun (WGS) entry which is preliminary data.</text>
</comment>
<dbReference type="PROSITE" id="PS51354">
    <property type="entry name" value="GLUTAREDOXIN_2"/>
    <property type="match status" value="1"/>
</dbReference>
<keyword evidence="4" id="KW-1185">Reference proteome</keyword>
<dbReference type="InterPro" id="IPR036249">
    <property type="entry name" value="Thioredoxin-like_sf"/>
</dbReference>
<protein>
    <recommendedName>
        <fullName evidence="2">Glutaredoxin domain-containing protein</fullName>
    </recommendedName>
</protein>
<feature type="signal peptide" evidence="1">
    <location>
        <begin position="1"/>
        <end position="36"/>
    </location>
</feature>
<feature type="chain" id="PRO_5045203245" description="Glutaredoxin domain-containing protein" evidence="1">
    <location>
        <begin position="37"/>
        <end position="124"/>
    </location>
</feature>
<dbReference type="InterPro" id="IPR002109">
    <property type="entry name" value="Glutaredoxin"/>
</dbReference>
<dbReference type="EMBL" id="BAABCS010000021">
    <property type="protein sequence ID" value="GAA4056774.1"/>
    <property type="molecule type" value="Genomic_DNA"/>
</dbReference>
<evidence type="ECO:0000313" key="3">
    <source>
        <dbReference type="EMBL" id="GAA4056774.1"/>
    </source>
</evidence>
<feature type="domain" description="Glutaredoxin" evidence="2">
    <location>
        <begin position="44"/>
        <end position="88"/>
    </location>
</feature>
<dbReference type="Pfam" id="PF00462">
    <property type="entry name" value="Glutaredoxin"/>
    <property type="match status" value="1"/>
</dbReference>
<dbReference type="Proteomes" id="UP001500426">
    <property type="component" value="Unassembled WGS sequence"/>
</dbReference>
<accession>A0ABP7V0K6</accession>
<name>A0ABP7V0K6_9FLAO</name>
<reference evidence="4" key="1">
    <citation type="journal article" date="2019" name="Int. J. Syst. Evol. Microbiol.">
        <title>The Global Catalogue of Microorganisms (GCM) 10K type strain sequencing project: providing services to taxonomists for standard genome sequencing and annotation.</title>
        <authorList>
            <consortium name="The Broad Institute Genomics Platform"/>
            <consortium name="The Broad Institute Genome Sequencing Center for Infectious Disease"/>
            <person name="Wu L."/>
            <person name="Ma J."/>
        </authorList>
    </citation>
    <scope>NUCLEOTIDE SEQUENCE [LARGE SCALE GENOMIC DNA]</scope>
    <source>
        <strain evidence="4">JCM 17068</strain>
    </source>
</reference>
<dbReference type="Gene3D" id="3.40.30.10">
    <property type="entry name" value="Glutaredoxin"/>
    <property type="match status" value="1"/>
</dbReference>
<evidence type="ECO:0000259" key="2">
    <source>
        <dbReference type="Pfam" id="PF00462"/>
    </source>
</evidence>